<feature type="signal peptide" evidence="1">
    <location>
        <begin position="1"/>
        <end position="22"/>
    </location>
</feature>
<protein>
    <recommendedName>
        <fullName evidence="4">Outer membrane protein beta-barrel domain-containing protein</fullName>
    </recommendedName>
</protein>
<accession>A0A1M6ANC8</accession>
<dbReference type="InterPro" id="IPR046588">
    <property type="entry name" value="DUF6646"/>
</dbReference>
<sequence length="166" mass="18219">MKNFLFTLIFTFSTIGFLSAQAYSGHGDQKFQVGANLQENGSGIVASYDYGLGENISVGATSSYLLGIANGVDDDTLERFDVKVRFSAHLGPIIDVNDDFDLYPGLDLGLKNFGFHTGARYFFSDGLGVYTEFGFPIAKYETDDLTAADKFHNQFNVNLGVVFNFL</sequence>
<name>A0A1M6ANC8_9FLAO</name>
<dbReference type="RefSeq" id="WP_072986781.1">
    <property type="nucleotide sequence ID" value="NZ_FQYU01000001.1"/>
</dbReference>
<evidence type="ECO:0000256" key="1">
    <source>
        <dbReference type="SAM" id="SignalP"/>
    </source>
</evidence>
<dbReference type="AlphaFoldDB" id="A0A1M6ANC8"/>
<evidence type="ECO:0000313" key="2">
    <source>
        <dbReference type="EMBL" id="SHI37838.1"/>
    </source>
</evidence>
<organism evidence="2 3">
    <name type="scientific">Pseudozobellia thermophila</name>
    <dbReference type="NCBI Taxonomy" id="192903"/>
    <lineage>
        <taxon>Bacteria</taxon>
        <taxon>Pseudomonadati</taxon>
        <taxon>Bacteroidota</taxon>
        <taxon>Flavobacteriia</taxon>
        <taxon>Flavobacteriales</taxon>
        <taxon>Flavobacteriaceae</taxon>
        <taxon>Pseudozobellia</taxon>
    </lineage>
</organism>
<reference evidence="3" key="1">
    <citation type="submission" date="2016-11" db="EMBL/GenBank/DDBJ databases">
        <authorList>
            <person name="Varghese N."/>
            <person name="Submissions S."/>
        </authorList>
    </citation>
    <scope>NUCLEOTIDE SEQUENCE [LARGE SCALE GENOMIC DNA]</scope>
    <source>
        <strain evidence="3">DSM 19858</strain>
    </source>
</reference>
<dbReference type="Pfam" id="PF20351">
    <property type="entry name" value="DUF6646"/>
    <property type="match status" value="1"/>
</dbReference>
<evidence type="ECO:0000313" key="3">
    <source>
        <dbReference type="Proteomes" id="UP000184543"/>
    </source>
</evidence>
<dbReference type="STRING" id="192903.SAMN04488513_101119"/>
<feature type="chain" id="PRO_5012002598" description="Outer membrane protein beta-barrel domain-containing protein" evidence="1">
    <location>
        <begin position="23"/>
        <end position="166"/>
    </location>
</feature>
<gene>
    <name evidence="2" type="ORF">SAMN04488513_101119</name>
</gene>
<proteinExistence type="predicted"/>
<keyword evidence="3" id="KW-1185">Reference proteome</keyword>
<dbReference type="OrthoDB" id="1118003at2"/>
<keyword evidence="1" id="KW-0732">Signal</keyword>
<dbReference type="Proteomes" id="UP000184543">
    <property type="component" value="Unassembled WGS sequence"/>
</dbReference>
<dbReference type="EMBL" id="FQYU01000001">
    <property type="protein sequence ID" value="SHI37838.1"/>
    <property type="molecule type" value="Genomic_DNA"/>
</dbReference>
<evidence type="ECO:0008006" key="4">
    <source>
        <dbReference type="Google" id="ProtNLM"/>
    </source>
</evidence>